<organism evidence="2 3">
    <name type="scientific">Pseudogracilibacillus auburnensis</name>
    <dbReference type="NCBI Taxonomy" id="1494959"/>
    <lineage>
        <taxon>Bacteria</taxon>
        <taxon>Bacillati</taxon>
        <taxon>Bacillota</taxon>
        <taxon>Bacilli</taxon>
        <taxon>Bacillales</taxon>
        <taxon>Bacillaceae</taxon>
        <taxon>Pseudogracilibacillus</taxon>
    </lineage>
</organism>
<comment type="caution">
    <text evidence="2">The sequence shown here is derived from an EMBL/GenBank/DDBJ whole genome shotgun (WGS) entry which is preliminary data.</text>
</comment>
<dbReference type="Gene3D" id="1.10.3950.10">
    <property type="entry name" value="putative ecf-type sigma factor negative effector from bacillus cereus"/>
    <property type="match status" value="1"/>
</dbReference>
<name>A0A2V3VP82_9BACI</name>
<dbReference type="OrthoDB" id="2868270at2"/>
<keyword evidence="1" id="KW-0472">Membrane</keyword>
<dbReference type="InterPro" id="IPR038267">
    <property type="entry name" value="ECF_sigma_eff"/>
</dbReference>
<evidence type="ECO:0008006" key="4">
    <source>
        <dbReference type="Google" id="ProtNLM"/>
    </source>
</evidence>
<feature type="transmembrane region" description="Helical" evidence="1">
    <location>
        <begin position="40"/>
        <end position="60"/>
    </location>
</feature>
<keyword evidence="1" id="KW-1133">Transmembrane helix</keyword>
<dbReference type="EMBL" id="QJJQ01000015">
    <property type="protein sequence ID" value="PXW83642.1"/>
    <property type="molecule type" value="Genomic_DNA"/>
</dbReference>
<evidence type="ECO:0000313" key="3">
    <source>
        <dbReference type="Proteomes" id="UP000247978"/>
    </source>
</evidence>
<proteinExistence type="predicted"/>
<keyword evidence="1" id="KW-0812">Transmembrane</keyword>
<evidence type="ECO:0000313" key="2">
    <source>
        <dbReference type="EMBL" id="PXW83642.1"/>
    </source>
</evidence>
<evidence type="ECO:0000256" key="1">
    <source>
        <dbReference type="SAM" id="Phobius"/>
    </source>
</evidence>
<reference evidence="2 3" key="1">
    <citation type="submission" date="2018-05" db="EMBL/GenBank/DDBJ databases">
        <title>Genomic Encyclopedia of Type Strains, Phase IV (KMG-IV): sequencing the most valuable type-strain genomes for metagenomic binning, comparative biology and taxonomic classification.</title>
        <authorList>
            <person name="Goeker M."/>
        </authorList>
    </citation>
    <scope>NUCLEOTIDE SEQUENCE [LARGE SCALE GENOMIC DNA]</scope>
    <source>
        <strain evidence="2 3">DSM 28556</strain>
    </source>
</reference>
<gene>
    <name evidence="2" type="ORF">DFR56_115115</name>
</gene>
<dbReference type="Proteomes" id="UP000247978">
    <property type="component" value="Unassembled WGS sequence"/>
</dbReference>
<protein>
    <recommendedName>
        <fullName evidence="4">DUF4367 domain-containing protein</fullName>
    </recommendedName>
</protein>
<accession>A0A2V3VP82</accession>
<dbReference type="AlphaFoldDB" id="A0A2V3VP82"/>
<keyword evidence="3" id="KW-1185">Reference proteome</keyword>
<dbReference type="RefSeq" id="WP_110396830.1">
    <property type="nucleotide sequence ID" value="NZ_JADIJL010000019.1"/>
</dbReference>
<sequence>MNNEIKRQMEKIEVPEDLHERSKLGIMQVKQARKKYKRTSGWFIGVAASILFIGATFLIGGSHLTDAAETLLVKVFSLEEQEQIQEGIQKTAPDPEGGAVEAKAYLQQMEKHLQFAKEYLSPEEYEDYSRLIGDMMKIDMERIENPHADMTKLYKREEEILQDAQKYTDKLNALTNYTLEEAQEMVDFAINRPAYVPTGYDLEEEIAYTEEANPLEDPTITIKYGQTDGEFGFYLHIEKIAQDKYDELSTYDHIDSYELNGFAFQHAHDTPNVDTGNVQAMSVMIPGEEYEVIMVADILSKEEMEKVLLSMVEE</sequence>